<comment type="caution">
    <text evidence="2">The sequence shown here is derived from an EMBL/GenBank/DDBJ whole genome shotgun (WGS) entry which is preliminary data.</text>
</comment>
<dbReference type="EMBL" id="DPVV01000084">
    <property type="protein sequence ID" value="HCL01234.1"/>
    <property type="molecule type" value="Genomic_DNA"/>
</dbReference>
<feature type="non-terminal residue" evidence="2">
    <location>
        <position position="133"/>
    </location>
</feature>
<gene>
    <name evidence="2" type="ORF">DHW61_02280</name>
</gene>
<name>A0A3D2X2W7_9FIRM</name>
<keyword evidence="1" id="KW-0812">Transmembrane</keyword>
<protein>
    <submittedName>
        <fullName evidence="2">Uncharacterized protein</fullName>
    </submittedName>
</protein>
<proteinExistence type="predicted"/>
<feature type="transmembrane region" description="Helical" evidence="1">
    <location>
        <begin position="33"/>
        <end position="51"/>
    </location>
</feature>
<evidence type="ECO:0000256" key="1">
    <source>
        <dbReference type="SAM" id="Phobius"/>
    </source>
</evidence>
<keyword evidence="1" id="KW-1133">Transmembrane helix</keyword>
<feature type="transmembrane region" description="Helical" evidence="1">
    <location>
        <begin position="7"/>
        <end position="27"/>
    </location>
</feature>
<dbReference type="AlphaFoldDB" id="A0A3D2X2W7"/>
<reference evidence="2 3" key="1">
    <citation type="journal article" date="2018" name="Nat. Biotechnol.">
        <title>A standardized bacterial taxonomy based on genome phylogeny substantially revises the tree of life.</title>
        <authorList>
            <person name="Parks D.H."/>
            <person name="Chuvochina M."/>
            <person name="Waite D.W."/>
            <person name="Rinke C."/>
            <person name="Skarshewski A."/>
            <person name="Chaumeil P.A."/>
            <person name="Hugenholtz P."/>
        </authorList>
    </citation>
    <scope>NUCLEOTIDE SEQUENCE [LARGE SCALE GENOMIC DNA]</scope>
    <source>
        <strain evidence="2">UBA11728</strain>
    </source>
</reference>
<evidence type="ECO:0000313" key="2">
    <source>
        <dbReference type="EMBL" id="HCL01234.1"/>
    </source>
</evidence>
<keyword evidence="1" id="KW-0472">Membrane</keyword>
<dbReference type="Proteomes" id="UP000262969">
    <property type="component" value="Unassembled WGS sequence"/>
</dbReference>
<sequence length="133" mass="14936">MKLKSLNLYYIIGIIPLTALNFILGMILASERIWLVCLIGMIGAIVIGGLIKKFMVMPYSVTSYGKLDPMSLELPVNCNVLLFTSDIMDKYAFLGRTVEIISPIRQTGEFIVVVNPKLLREYGKEFTKCAIVR</sequence>
<organism evidence="2 3">
    <name type="scientific">Lachnoclostridium phytofermentans</name>
    <dbReference type="NCBI Taxonomy" id="66219"/>
    <lineage>
        <taxon>Bacteria</taxon>
        <taxon>Bacillati</taxon>
        <taxon>Bacillota</taxon>
        <taxon>Clostridia</taxon>
        <taxon>Lachnospirales</taxon>
        <taxon>Lachnospiraceae</taxon>
    </lineage>
</organism>
<accession>A0A3D2X2W7</accession>
<evidence type="ECO:0000313" key="3">
    <source>
        <dbReference type="Proteomes" id="UP000262969"/>
    </source>
</evidence>